<evidence type="ECO:0000313" key="14">
    <source>
        <dbReference type="Proteomes" id="UP000254326"/>
    </source>
</evidence>
<organism evidence="13 14">
    <name type="scientific">Marinomonas piezotolerans</name>
    <dbReference type="NCBI Taxonomy" id="2213058"/>
    <lineage>
        <taxon>Bacteria</taxon>
        <taxon>Pseudomonadati</taxon>
        <taxon>Pseudomonadota</taxon>
        <taxon>Gammaproteobacteria</taxon>
        <taxon>Oceanospirillales</taxon>
        <taxon>Oceanospirillaceae</taxon>
        <taxon>Marinomonas</taxon>
    </lineage>
</organism>
<dbReference type="Gene3D" id="3.30.565.10">
    <property type="entry name" value="Histidine kinase-like ATPase, C-terminal domain"/>
    <property type="match status" value="1"/>
</dbReference>
<feature type="domain" description="HAMP" evidence="12">
    <location>
        <begin position="237"/>
        <end position="281"/>
    </location>
</feature>
<dbReference type="InterPro" id="IPR036097">
    <property type="entry name" value="HisK_dim/P_sf"/>
</dbReference>
<keyword evidence="9" id="KW-0812">Transmembrane</keyword>
<dbReference type="Gene3D" id="3.40.50.2300">
    <property type="match status" value="1"/>
</dbReference>
<dbReference type="InterPro" id="IPR036890">
    <property type="entry name" value="HATPase_C_sf"/>
</dbReference>
<feature type="transmembrane region" description="Helical" evidence="9">
    <location>
        <begin position="27"/>
        <end position="46"/>
    </location>
</feature>
<dbReference type="InterPro" id="IPR007891">
    <property type="entry name" value="CHASE3"/>
</dbReference>
<sequence length="654" mass="73761">MMHKVVVMPLRAFLSQCLNVRYLNKKQLLVVSLVCAVVAVAWLYTFSHYQAVKQQLSEHKSLVAESASILTRFTDQEIRLLEYLLSGDRSSLASYERTKLDLLASIQSAKALTSREPLIQHQRIASIEQMYRRWLKDFAQYAVGVQKDSDLTAAEKSSYVSKLLLQHTGKRHADRMTVLLNEYLKSERMKIEILEGNEFALMGLMVLLCVSFLLILGVAVIYILWQCKHDYTAFYGKLLAAIEQVYLGNYGYHLDTERNPEFKPITKAFNKMSDQLSVLDNAQTGLMNWNYLDRMSHEIRTALNGITGALEIMKVDKVDDEVCETMSLIEEGAGVLVRIVNDVLDLSKIEAGQLELDFQTMNLKNCVESIFRLSKVETRDMSVSLELEYDRDLPLYIYSDEKRIKQILINLINNAVKFTERGSVKLAVKKHNQTTEHEECVRFEVIDTGIGIEPNQISSIFDLVGSEDRSGEYQYGSSGFGLKLCHNLIKLMSGNIDIESERNKGTRVYFDLPLIQGTLNVPEMNTHEIEKGRYQGKKALVVEDNGINRIVAGAFLEDLGFHVTFAINGQEGVNAAASERYDAIFMDMQMPIMDGIQATSIILQRDSDAPPIIGLTANVMDDDIHQCINAGMVTVITKPLSIGKLYGVLVTVDI</sequence>
<dbReference type="Pfam" id="PF05227">
    <property type="entry name" value="CHASE3"/>
    <property type="match status" value="1"/>
</dbReference>
<dbReference type="InterPro" id="IPR003594">
    <property type="entry name" value="HATPase_dom"/>
</dbReference>
<dbReference type="GO" id="GO:0000155">
    <property type="term" value="F:phosphorelay sensor kinase activity"/>
    <property type="evidence" value="ECO:0007669"/>
    <property type="project" value="InterPro"/>
</dbReference>
<dbReference type="PANTHER" id="PTHR45339">
    <property type="entry name" value="HYBRID SIGNAL TRANSDUCTION HISTIDINE KINASE J"/>
    <property type="match status" value="1"/>
</dbReference>
<feature type="transmembrane region" description="Helical" evidence="9">
    <location>
        <begin position="199"/>
        <end position="225"/>
    </location>
</feature>
<dbReference type="CDD" id="cd17546">
    <property type="entry name" value="REC_hyHK_CKI1_RcsC-like"/>
    <property type="match status" value="1"/>
</dbReference>
<evidence type="ECO:0000259" key="12">
    <source>
        <dbReference type="PROSITE" id="PS50885"/>
    </source>
</evidence>
<evidence type="ECO:0000256" key="7">
    <source>
        <dbReference type="ARBA" id="ARBA00023012"/>
    </source>
</evidence>
<dbReference type="PANTHER" id="PTHR45339:SF3">
    <property type="entry name" value="HISTIDINE KINASE"/>
    <property type="match status" value="1"/>
</dbReference>
<evidence type="ECO:0000256" key="4">
    <source>
        <dbReference type="ARBA" id="ARBA00022553"/>
    </source>
</evidence>
<evidence type="ECO:0000256" key="3">
    <source>
        <dbReference type="ARBA" id="ARBA00012438"/>
    </source>
</evidence>
<dbReference type="FunFam" id="3.30.565.10:FF:000010">
    <property type="entry name" value="Sensor histidine kinase RcsC"/>
    <property type="match status" value="1"/>
</dbReference>
<keyword evidence="5" id="KW-0808">Transferase</keyword>
<dbReference type="PROSITE" id="PS50109">
    <property type="entry name" value="HIS_KIN"/>
    <property type="match status" value="1"/>
</dbReference>
<dbReference type="Proteomes" id="UP000254326">
    <property type="component" value="Unassembled WGS sequence"/>
</dbReference>
<dbReference type="InterPro" id="IPR011006">
    <property type="entry name" value="CheY-like_superfamily"/>
</dbReference>
<dbReference type="Pfam" id="PF00512">
    <property type="entry name" value="HisKA"/>
    <property type="match status" value="1"/>
</dbReference>
<dbReference type="PROSITE" id="PS50110">
    <property type="entry name" value="RESPONSE_REGULATORY"/>
    <property type="match status" value="1"/>
</dbReference>
<comment type="catalytic activity">
    <reaction evidence="1">
        <text>ATP + protein L-histidine = ADP + protein N-phospho-L-histidine.</text>
        <dbReference type="EC" id="2.7.13.3"/>
    </reaction>
</comment>
<dbReference type="SUPFAM" id="SSF52172">
    <property type="entry name" value="CheY-like"/>
    <property type="match status" value="1"/>
</dbReference>
<dbReference type="EC" id="2.7.13.3" evidence="3"/>
<dbReference type="InterPro" id="IPR005467">
    <property type="entry name" value="His_kinase_dom"/>
</dbReference>
<keyword evidence="4 8" id="KW-0597">Phosphoprotein</keyword>
<evidence type="ECO:0000256" key="1">
    <source>
        <dbReference type="ARBA" id="ARBA00000085"/>
    </source>
</evidence>
<proteinExistence type="predicted"/>
<dbReference type="InterPro" id="IPR001789">
    <property type="entry name" value="Sig_transdc_resp-reg_receiver"/>
</dbReference>
<feature type="domain" description="Response regulatory" evidence="11">
    <location>
        <begin position="538"/>
        <end position="653"/>
    </location>
</feature>
<dbReference type="CDD" id="cd00082">
    <property type="entry name" value="HisKA"/>
    <property type="match status" value="1"/>
</dbReference>
<dbReference type="Pfam" id="PF02518">
    <property type="entry name" value="HATPase_c"/>
    <property type="match status" value="1"/>
</dbReference>
<keyword evidence="7" id="KW-0902">Two-component regulatory system</keyword>
<dbReference type="SUPFAM" id="SSF47384">
    <property type="entry name" value="Homodimeric domain of signal transducing histidine kinase"/>
    <property type="match status" value="1"/>
</dbReference>
<dbReference type="SMART" id="SM00448">
    <property type="entry name" value="REC"/>
    <property type="match status" value="1"/>
</dbReference>
<dbReference type="SMART" id="SM00388">
    <property type="entry name" value="HisKA"/>
    <property type="match status" value="1"/>
</dbReference>
<dbReference type="Pfam" id="PF00072">
    <property type="entry name" value="Response_reg"/>
    <property type="match status" value="1"/>
</dbReference>
<dbReference type="PROSITE" id="PS50885">
    <property type="entry name" value="HAMP"/>
    <property type="match status" value="1"/>
</dbReference>
<comment type="subcellular location">
    <subcellularLocation>
        <location evidence="2">Membrane</location>
    </subcellularLocation>
</comment>
<feature type="domain" description="Histidine kinase" evidence="10">
    <location>
        <begin position="294"/>
        <end position="516"/>
    </location>
</feature>
<dbReference type="InterPro" id="IPR004358">
    <property type="entry name" value="Sig_transdc_His_kin-like_C"/>
</dbReference>
<keyword evidence="6" id="KW-0418">Kinase</keyword>
<evidence type="ECO:0000313" key="13">
    <source>
        <dbReference type="EMBL" id="RDL46152.1"/>
    </source>
</evidence>
<dbReference type="CDD" id="cd06225">
    <property type="entry name" value="HAMP"/>
    <property type="match status" value="1"/>
</dbReference>
<evidence type="ECO:0000259" key="11">
    <source>
        <dbReference type="PROSITE" id="PS50110"/>
    </source>
</evidence>
<dbReference type="SUPFAM" id="SSF55874">
    <property type="entry name" value="ATPase domain of HSP90 chaperone/DNA topoisomerase II/histidine kinase"/>
    <property type="match status" value="1"/>
</dbReference>
<evidence type="ECO:0000259" key="10">
    <source>
        <dbReference type="PROSITE" id="PS50109"/>
    </source>
</evidence>
<dbReference type="EMBL" id="QKRA01000001">
    <property type="protein sequence ID" value="RDL46152.1"/>
    <property type="molecule type" value="Genomic_DNA"/>
</dbReference>
<dbReference type="Gene3D" id="1.10.287.130">
    <property type="match status" value="1"/>
</dbReference>
<feature type="modified residue" description="4-aspartylphosphate" evidence="8">
    <location>
        <position position="587"/>
    </location>
</feature>
<evidence type="ECO:0000256" key="2">
    <source>
        <dbReference type="ARBA" id="ARBA00004370"/>
    </source>
</evidence>
<reference evidence="13 14" key="1">
    <citation type="submission" date="2018-06" db="EMBL/GenBank/DDBJ databases">
        <title>Marinomonas sp. YLB-05 draft genome sequence.</title>
        <authorList>
            <person name="Yu L."/>
            <person name="Tang X."/>
        </authorList>
    </citation>
    <scope>NUCLEOTIDE SEQUENCE [LARGE SCALE GENOMIC DNA]</scope>
    <source>
        <strain evidence="13 14">YLB-05</strain>
    </source>
</reference>
<evidence type="ECO:0000256" key="5">
    <source>
        <dbReference type="ARBA" id="ARBA00022679"/>
    </source>
</evidence>
<dbReference type="InterPro" id="IPR003660">
    <property type="entry name" value="HAMP_dom"/>
</dbReference>
<dbReference type="GO" id="GO:0016020">
    <property type="term" value="C:membrane"/>
    <property type="evidence" value="ECO:0007669"/>
    <property type="project" value="UniProtKB-SubCell"/>
</dbReference>
<protein>
    <recommendedName>
        <fullName evidence="3">histidine kinase</fullName>
        <ecNumber evidence="3">2.7.13.3</ecNumber>
    </recommendedName>
</protein>
<dbReference type="SMART" id="SM00387">
    <property type="entry name" value="HATPase_c"/>
    <property type="match status" value="1"/>
</dbReference>
<comment type="caution">
    <text evidence="13">The sequence shown here is derived from an EMBL/GenBank/DDBJ whole genome shotgun (WGS) entry which is preliminary data.</text>
</comment>
<keyword evidence="9" id="KW-1133">Transmembrane helix</keyword>
<gene>
    <name evidence="13" type="ORF">DN730_03685</name>
</gene>
<evidence type="ECO:0000256" key="8">
    <source>
        <dbReference type="PROSITE-ProRule" id="PRU00169"/>
    </source>
</evidence>
<evidence type="ECO:0000256" key="6">
    <source>
        <dbReference type="ARBA" id="ARBA00022777"/>
    </source>
</evidence>
<keyword evidence="9" id="KW-0472">Membrane</keyword>
<keyword evidence="14" id="KW-1185">Reference proteome</keyword>
<accession>A0A370UEE3</accession>
<dbReference type="AlphaFoldDB" id="A0A370UEE3"/>
<dbReference type="PRINTS" id="PR00344">
    <property type="entry name" value="BCTRLSENSOR"/>
</dbReference>
<evidence type="ECO:0000256" key="9">
    <source>
        <dbReference type="SAM" id="Phobius"/>
    </source>
</evidence>
<name>A0A370UEE3_9GAMM</name>
<dbReference type="InterPro" id="IPR003661">
    <property type="entry name" value="HisK_dim/P_dom"/>
</dbReference>